<reference evidence="1 2" key="1">
    <citation type="submission" date="2016-10" db="EMBL/GenBank/DDBJ databases">
        <title>Genome sequence of Nocardia seriolae strain EM150506, isolated from Anguila japonica.</title>
        <authorList>
            <person name="Han H.-J."/>
        </authorList>
    </citation>
    <scope>NUCLEOTIDE SEQUENCE [LARGE SCALE GENOMIC DNA]</scope>
    <source>
        <strain evidence="1 2">EM150506</strain>
    </source>
</reference>
<organism evidence="1 2">
    <name type="scientific">Nocardia seriolae</name>
    <dbReference type="NCBI Taxonomy" id="37332"/>
    <lineage>
        <taxon>Bacteria</taxon>
        <taxon>Bacillati</taxon>
        <taxon>Actinomycetota</taxon>
        <taxon>Actinomycetes</taxon>
        <taxon>Mycobacteriales</taxon>
        <taxon>Nocardiaceae</taxon>
        <taxon>Nocardia</taxon>
    </lineage>
</organism>
<evidence type="ECO:0008006" key="3">
    <source>
        <dbReference type="Google" id="ProtNLM"/>
    </source>
</evidence>
<gene>
    <name evidence="1" type="ORF">NS506_02750</name>
</gene>
<dbReference type="KEGG" id="nsr:NS506_02750"/>
<dbReference type="GeneID" id="93369572"/>
<dbReference type="AlphaFoldDB" id="A0ABC8ARG7"/>
<evidence type="ECO:0000313" key="1">
    <source>
        <dbReference type="EMBL" id="APA96810.1"/>
    </source>
</evidence>
<evidence type="ECO:0000313" key="2">
    <source>
        <dbReference type="Proteomes" id="UP000180166"/>
    </source>
</evidence>
<proteinExistence type="predicted"/>
<dbReference type="Proteomes" id="UP000180166">
    <property type="component" value="Chromosome"/>
</dbReference>
<name>A0ABC8ARG7_9NOCA</name>
<dbReference type="RefSeq" id="WP_071343820.1">
    <property type="nucleotide sequence ID" value="NZ_AP028459.1"/>
</dbReference>
<sequence>MVTVNPQAFYDAAKKLSDLAKDLATARTDLTTGLAGTGSMAGSTDSAKQWATGYDKRASSAADTASRLVRSTNHLSYLVALAGYNHALANYNADTNPNKGNAPDKPSDPGTAATVVNWVHPPAAGGPGHGLETSIPNLLESIGIPVPDGNTDKLKTAADAWHKYANCDAVANAQLTIGSAMAKINGIDSPEVDAILDQLDTLSSSAGDLETATSNLEADCHNLKYKLTEMRTAIHDAVREVIIMIDETRLSQSCGGLSPGELDFHDFLGCRWSG</sequence>
<protein>
    <recommendedName>
        <fullName evidence="3">ESX-1 secretion-associated protein EspA/EspE-like domain-containing protein</fullName>
    </recommendedName>
</protein>
<accession>A0ABC8ARG7</accession>
<dbReference type="EMBL" id="CP017839">
    <property type="protein sequence ID" value="APA96810.1"/>
    <property type="molecule type" value="Genomic_DNA"/>
</dbReference>